<evidence type="ECO:0000313" key="3">
    <source>
        <dbReference type="Proteomes" id="UP000094379"/>
    </source>
</evidence>
<evidence type="ECO:0000313" key="2">
    <source>
        <dbReference type="EMBL" id="ODN67587.1"/>
    </source>
</evidence>
<organism evidence="2 3">
    <name type="scientific">Methylophaga muralis</name>
    <dbReference type="NCBI Taxonomy" id="291169"/>
    <lineage>
        <taxon>Bacteria</taxon>
        <taxon>Pseudomonadati</taxon>
        <taxon>Pseudomonadota</taxon>
        <taxon>Gammaproteobacteria</taxon>
        <taxon>Thiotrichales</taxon>
        <taxon>Piscirickettsiaceae</taxon>
        <taxon>Methylophaga</taxon>
    </lineage>
</organism>
<evidence type="ECO:0000256" key="1">
    <source>
        <dbReference type="SAM" id="Coils"/>
    </source>
</evidence>
<feature type="coiled-coil region" evidence="1">
    <location>
        <begin position="29"/>
        <end position="70"/>
    </location>
</feature>
<dbReference type="AlphaFoldDB" id="A0A1E3GU78"/>
<dbReference type="InterPro" id="IPR023614">
    <property type="entry name" value="Porin_dom_sf"/>
</dbReference>
<proteinExistence type="predicted"/>
<protein>
    <submittedName>
        <fullName evidence="2">Porin P</fullName>
    </submittedName>
</protein>
<sequence>MSFKLKPITQNLFLAGLISTFPIGVYAADSESELRIQKLEQQVNQLIEKLAAQSAQINQHQEDIQETKSVTKGAVIAKSNGRSLSFESADGAFKAQVGGRLQIDAAAHNEDEIALGDGTAFRRAFLDIRGNVYENWNYRFQYDFARPSGTGENATGARGIRDAYIQYTGLTPAITVGQFKQPFGLEHLTSSLNTTFIERSLTNVFNPDRAIGLGLSHGGDNWSASAGAFGEKSEVDPGEEGNEGWGLVARGTFNPIIEKNKLIHLGAAVLHRNPEDGQLRFRERPEANISGVRLIDTGVLENVDDFQQYGLEAAAVFGPLSVQSEYINTRVQRASASTDLDFNAWYAYASYFLTGESRGYKANTGTFDRVKPNSTVGQGGIGAWELGIRFSSADLNDSSFIGGEQDNLTFGVNWYTTDNIRLSANYIKVLDVDRPGNPADGEKPDIALVRAQIDF</sequence>
<dbReference type="PATRIC" id="fig|291169.3.peg.698"/>
<gene>
    <name evidence="2" type="primary">oprP_2</name>
    <name evidence="2" type="ORF">A9E74_00695</name>
</gene>
<dbReference type="EMBL" id="MCRI01000004">
    <property type="protein sequence ID" value="ODN67587.1"/>
    <property type="molecule type" value="Genomic_DNA"/>
</dbReference>
<reference evidence="2 3" key="1">
    <citation type="submission" date="2016-07" db="EMBL/GenBank/DDBJ databases">
        <title>Draft Genome Sequence of Methylophaga muralis Bur 1.</title>
        <authorList>
            <person name="Vasilenko O.V."/>
            <person name="Doronina N.V."/>
            <person name="Shmareva M.N."/>
            <person name="Tarlachkov S.V."/>
            <person name="Mustakhimov I."/>
            <person name="Trotsenko Y.A."/>
        </authorList>
    </citation>
    <scope>NUCLEOTIDE SEQUENCE [LARGE SCALE GENOMIC DNA]</scope>
    <source>
        <strain evidence="2 3">Bur 1</strain>
    </source>
</reference>
<comment type="caution">
    <text evidence="2">The sequence shown here is derived from an EMBL/GenBank/DDBJ whole genome shotgun (WGS) entry which is preliminary data.</text>
</comment>
<dbReference type="STRING" id="291169.A9E74_00695"/>
<dbReference type="Gene3D" id="2.40.160.10">
    <property type="entry name" value="Porin"/>
    <property type="match status" value="1"/>
</dbReference>
<dbReference type="InterPro" id="IPR010870">
    <property type="entry name" value="Porin_O/P"/>
</dbReference>
<keyword evidence="1" id="KW-0175">Coiled coil</keyword>
<dbReference type="RefSeq" id="WP_176718902.1">
    <property type="nucleotide sequence ID" value="NZ_MCRI01000004.1"/>
</dbReference>
<dbReference type="Pfam" id="PF07396">
    <property type="entry name" value="Porin_O_P"/>
    <property type="match status" value="1"/>
</dbReference>
<dbReference type="SUPFAM" id="SSF56935">
    <property type="entry name" value="Porins"/>
    <property type="match status" value="1"/>
</dbReference>
<name>A0A1E3GU78_9GAMM</name>
<dbReference type="Proteomes" id="UP000094379">
    <property type="component" value="Unassembled WGS sequence"/>
</dbReference>
<accession>A0A1E3GU78</accession>
<keyword evidence="3" id="KW-1185">Reference proteome</keyword>